<reference evidence="9 10" key="1">
    <citation type="submission" date="2019-04" db="EMBL/GenBank/DDBJ databases">
        <title>Trinickia sp. 7GSK02, isolated from subtropical forest soil.</title>
        <authorList>
            <person name="Gao Z.-H."/>
            <person name="Qiu L.-H."/>
        </authorList>
    </citation>
    <scope>NUCLEOTIDE SEQUENCE [LARGE SCALE GENOMIC DNA]</scope>
    <source>
        <strain evidence="9 10">7GSK02</strain>
    </source>
</reference>
<dbReference type="Pfam" id="PF12729">
    <property type="entry name" value="4HB_MCP_1"/>
    <property type="match status" value="1"/>
</dbReference>
<gene>
    <name evidence="9" type="ORF">FAZ69_13535</name>
</gene>
<dbReference type="CDD" id="cd11386">
    <property type="entry name" value="MCP_signal"/>
    <property type="match status" value="1"/>
</dbReference>
<comment type="caution">
    <text evidence="9">The sequence shown here is derived from an EMBL/GenBank/DDBJ whole genome shotgun (WGS) entry which is preliminary data.</text>
</comment>
<evidence type="ECO:0000259" key="7">
    <source>
        <dbReference type="PROSITE" id="PS50111"/>
    </source>
</evidence>
<dbReference type="Gene3D" id="1.10.287.950">
    <property type="entry name" value="Methyl-accepting chemotaxis protein"/>
    <property type="match status" value="1"/>
</dbReference>
<dbReference type="Pfam" id="PF00015">
    <property type="entry name" value="MCPsignal"/>
    <property type="match status" value="1"/>
</dbReference>
<dbReference type="SMART" id="SM00283">
    <property type="entry name" value="MA"/>
    <property type="match status" value="1"/>
</dbReference>
<comment type="similarity">
    <text evidence="3">Belongs to the methyl-accepting chemotaxis (MCP) protein family.</text>
</comment>
<dbReference type="PANTHER" id="PTHR43531:SF14">
    <property type="entry name" value="METHYL-ACCEPTING CHEMOTAXIS PROTEIN I-RELATED"/>
    <property type="match status" value="1"/>
</dbReference>
<dbReference type="InterPro" id="IPR004089">
    <property type="entry name" value="MCPsignal_dom"/>
</dbReference>
<feature type="domain" description="HAMP" evidence="8">
    <location>
        <begin position="210"/>
        <end position="263"/>
    </location>
</feature>
<dbReference type="GO" id="GO:0005886">
    <property type="term" value="C:plasma membrane"/>
    <property type="evidence" value="ECO:0007669"/>
    <property type="project" value="TreeGrafter"/>
</dbReference>
<dbReference type="InterPro" id="IPR004090">
    <property type="entry name" value="Chemotax_Me-accpt_rcpt"/>
</dbReference>
<accession>A0A4V5PIV2</accession>
<comment type="subcellular location">
    <subcellularLocation>
        <location evidence="1">Membrane</location>
    </subcellularLocation>
</comment>
<keyword evidence="6" id="KW-1133">Transmembrane helix</keyword>
<dbReference type="EMBL" id="SWJE01000006">
    <property type="protein sequence ID" value="TKC88850.1"/>
    <property type="molecule type" value="Genomic_DNA"/>
</dbReference>
<sequence>MTIGKRLGLTLGMSLFALVCISVYSLWSLYVGKQRFDSVQIEIIPAMVNLDKTKAEITNMRVAAYRHLIVTTAADKAAMEQQMHNADAALDALLAQYEREDVQGNPDDEKLAAADRNNVAAYRHAREAFLEASRVGDHARAAEMLLTGSLNHASGVMRGGLTAHIDYNVRQSEKLREASDIANRRALWIMGSTSVTVILLTLWLSVRLFGIVDGGLKRIRSALGDVSHSLDLTIRVPISGMDEIGQSAEAFNQLMDGFRAALGHVRTSSDTIVHATNEIAAGNMDLSSRTEQQAASLEETASSMSQLTETVRHNAEQAREASTLASNAESVADAGDVAMKSMVGTIGEINTSSQKISDITALIEGIAFQTNILALNAAVEAARAGEQGRGFAVVAAEVRGLAQRSSVAAKEIKALIESSAMLVAQGSKQAAETGKTMEQIRAAIRQVSHIVGEIASASDEQSTGIEQVNQAVNQMDAVTQQNAALVEEASAATQSLEQQAARLKEVVARFRLAAADSTASPSNGSNKQAGFSPIGSLSAACQIADSRRITGIAASVALSTATSI</sequence>
<dbReference type="GO" id="GO:0004888">
    <property type="term" value="F:transmembrane signaling receptor activity"/>
    <property type="evidence" value="ECO:0007669"/>
    <property type="project" value="InterPro"/>
</dbReference>
<dbReference type="PROSITE" id="PS50885">
    <property type="entry name" value="HAMP"/>
    <property type="match status" value="1"/>
</dbReference>
<evidence type="ECO:0000256" key="5">
    <source>
        <dbReference type="SAM" id="Coils"/>
    </source>
</evidence>
<proteinExistence type="inferred from homology"/>
<dbReference type="PRINTS" id="PR00260">
    <property type="entry name" value="CHEMTRNSDUCR"/>
</dbReference>
<dbReference type="InterPro" id="IPR003660">
    <property type="entry name" value="HAMP_dom"/>
</dbReference>
<evidence type="ECO:0000259" key="8">
    <source>
        <dbReference type="PROSITE" id="PS50885"/>
    </source>
</evidence>
<evidence type="ECO:0000256" key="6">
    <source>
        <dbReference type="SAM" id="Phobius"/>
    </source>
</evidence>
<dbReference type="OrthoDB" id="9147953at2"/>
<keyword evidence="2" id="KW-0488">Methylation</keyword>
<name>A0A4V5PIV2_9BURK</name>
<dbReference type="FunFam" id="1.10.287.950:FF:000001">
    <property type="entry name" value="Methyl-accepting chemotaxis sensory transducer"/>
    <property type="match status" value="1"/>
</dbReference>
<organism evidence="9 10">
    <name type="scientific">Trinickia terrae</name>
    <dbReference type="NCBI Taxonomy" id="2571161"/>
    <lineage>
        <taxon>Bacteria</taxon>
        <taxon>Pseudomonadati</taxon>
        <taxon>Pseudomonadota</taxon>
        <taxon>Betaproteobacteria</taxon>
        <taxon>Burkholderiales</taxon>
        <taxon>Burkholderiaceae</taxon>
        <taxon>Trinickia</taxon>
    </lineage>
</organism>
<dbReference type="SUPFAM" id="SSF58104">
    <property type="entry name" value="Methyl-accepting chemotaxis protein (MCP) signaling domain"/>
    <property type="match status" value="1"/>
</dbReference>
<dbReference type="AlphaFoldDB" id="A0A4V5PIV2"/>
<keyword evidence="4" id="KW-0807">Transducer</keyword>
<feature type="coiled-coil region" evidence="5">
    <location>
        <begin position="468"/>
        <end position="506"/>
    </location>
</feature>
<dbReference type="InterPro" id="IPR024478">
    <property type="entry name" value="HlyB_4HB_MCP"/>
</dbReference>
<evidence type="ECO:0000256" key="2">
    <source>
        <dbReference type="ARBA" id="ARBA00022481"/>
    </source>
</evidence>
<keyword evidence="10" id="KW-1185">Reference proteome</keyword>
<dbReference type="Proteomes" id="UP000305539">
    <property type="component" value="Unassembled WGS sequence"/>
</dbReference>
<feature type="transmembrane region" description="Helical" evidence="6">
    <location>
        <begin position="7"/>
        <end position="30"/>
    </location>
</feature>
<evidence type="ECO:0000256" key="4">
    <source>
        <dbReference type="PROSITE-ProRule" id="PRU00284"/>
    </source>
</evidence>
<keyword evidence="6" id="KW-0472">Membrane</keyword>
<dbReference type="GO" id="GO:0006935">
    <property type="term" value="P:chemotaxis"/>
    <property type="evidence" value="ECO:0007669"/>
    <property type="project" value="InterPro"/>
</dbReference>
<dbReference type="GO" id="GO:0007165">
    <property type="term" value="P:signal transduction"/>
    <property type="evidence" value="ECO:0007669"/>
    <property type="project" value="UniProtKB-KW"/>
</dbReference>
<keyword evidence="5" id="KW-0175">Coiled coil</keyword>
<evidence type="ECO:0000256" key="3">
    <source>
        <dbReference type="ARBA" id="ARBA00029447"/>
    </source>
</evidence>
<feature type="transmembrane region" description="Helical" evidence="6">
    <location>
        <begin position="186"/>
        <end position="210"/>
    </location>
</feature>
<dbReference type="InterPro" id="IPR051310">
    <property type="entry name" value="MCP_chemotaxis"/>
</dbReference>
<dbReference type="PROSITE" id="PS50111">
    <property type="entry name" value="CHEMOTAXIS_TRANSDUC_2"/>
    <property type="match status" value="1"/>
</dbReference>
<dbReference type="CDD" id="cd06225">
    <property type="entry name" value="HAMP"/>
    <property type="match status" value="1"/>
</dbReference>
<evidence type="ECO:0000313" key="9">
    <source>
        <dbReference type="EMBL" id="TKC88850.1"/>
    </source>
</evidence>
<keyword evidence="6" id="KW-0812">Transmembrane</keyword>
<feature type="domain" description="Methyl-accepting transducer" evidence="7">
    <location>
        <begin position="268"/>
        <end position="497"/>
    </location>
</feature>
<protein>
    <submittedName>
        <fullName evidence="9">Methyl-accepting chemotaxis protein</fullName>
    </submittedName>
</protein>
<dbReference type="PANTHER" id="PTHR43531">
    <property type="entry name" value="PROTEIN ICFG"/>
    <property type="match status" value="1"/>
</dbReference>
<evidence type="ECO:0000256" key="1">
    <source>
        <dbReference type="ARBA" id="ARBA00004370"/>
    </source>
</evidence>
<evidence type="ECO:0000313" key="10">
    <source>
        <dbReference type="Proteomes" id="UP000305539"/>
    </source>
</evidence>